<reference evidence="6" key="1">
    <citation type="submission" date="2020-06" db="EMBL/GenBank/DDBJ databases">
        <title>Unique genomic features of the anaerobic methanotrophic archaea.</title>
        <authorList>
            <person name="Chadwick G.L."/>
            <person name="Skennerton C.T."/>
            <person name="Laso-Perez R."/>
            <person name="Leu A.O."/>
            <person name="Speth D.R."/>
            <person name="Yu H."/>
            <person name="Morgan-Lang C."/>
            <person name="Hatzenpichler R."/>
            <person name="Goudeau D."/>
            <person name="Malmstrom R."/>
            <person name="Brazelton W.J."/>
            <person name="Woyke T."/>
            <person name="Hallam S.J."/>
            <person name="Tyson G.W."/>
            <person name="Wegener G."/>
            <person name="Boetius A."/>
            <person name="Orphan V."/>
        </authorList>
    </citation>
    <scope>NUCLEOTIDE SEQUENCE</scope>
</reference>
<name>A0A7G9ZAW1_9EURY</name>
<dbReference type="PANTHER" id="PTHR42759:SF7">
    <property type="entry name" value="DENITRIFICATION REGULATORY PROTEIN NIRQ"/>
    <property type="match status" value="1"/>
</dbReference>
<keyword evidence="2" id="KW-0547">Nucleotide-binding</keyword>
<dbReference type="PANTHER" id="PTHR42759">
    <property type="entry name" value="MOXR FAMILY PROTEIN"/>
    <property type="match status" value="1"/>
</dbReference>
<dbReference type="GO" id="GO:0016887">
    <property type="term" value="F:ATP hydrolysis activity"/>
    <property type="evidence" value="ECO:0007669"/>
    <property type="project" value="InterPro"/>
</dbReference>
<dbReference type="EMBL" id="MT631687">
    <property type="protein sequence ID" value="QNO57395.1"/>
    <property type="molecule type" value="Genomic_DNA"/>
</dbReference>
<evidence type="ECO:0000256" key="3">
    <source>
        <dbReference type="ARBA" id="ARBA00022840"/>
    </source>
</evidence>
<dbReference type="Gene3D" id="3.40.50.300">
    <property type="entry name" value="P-loop containing nucleotide triphosphate hydrolases"/>
    <property type="match status" value="1"/>
</dbReference>
<evidence type="ECO:0000256" key="1">
    <source>
        <dbReference type="ARBA" id="ARBA00009417"/>
    </source>
</evidence>
<evidence type="ECO:0000259" key="5">
    <source>
        <dbReference type="Pfam" id="PF08406"/>
    </source>
</evidence>
<sequence>MLERLDSGLYEYSSFEIKEEPFYLPQGREVALFEAAYKNKLPIMLKGPTGSGKTRLVEHMAWKLGRPLYTVACHDDLSGNDLIGRYIIKGDDVEWIDGPLLMAVKNGGIVYLDEVVEARKDTTVVIHPLTDHRRYMLVEKLGKIFYAPDDFMLVMSYNPGYQSVLKELKPSTRQRFVSIALGWPGEDLETEIVQQETGVDEDTARKLVKAADKIRNLIHQGLEEGVSTRELVYAATLLNSGVPMKDALYSTMTEPLTHDSDLKRSIEEILKNYFEV</sequence>
<dbReference type="InterPro" id="IPR013615">
    <property type="entry name" value="CbbQ_C"/>
</dbReference>
<protein>
    <recommendedName>
        <fullName evidence="7">Denitrification regulatory protein NirQ</fullName>
    </recommendedName>
</protein>
<dbReference type="InterPro" id="IPR027417">
    <property type="entry name" value="P-loop_NTPase"/>
</dbReference>
<dbReference type="InterPro" id="IPR011704">
    <property type="entry name" value="ATPase_dyneun-rel_AAA"/>
</dbReference>
<feature type="domain" description="ATPase dynein-related AAA" evidence="4">
    <location>
        <begin position="43"/>
        <end position="176"/>
    </location>
</feature>
<accession>A0A7G9ZAW1</accession>
<gene>
    <name evidence="6" type="ORF">MLPLCDNK_00017</name>
</gene>
<dbReference type="GO" id="GO:0005524">
    <property type="term" value="F:ATP binding"/>
    <property type="evidence" value="ECO:0007669"/>
    <property type="project" value="UniProtKB-KW"/>
</dbReference>
<keyword evidence="3" id="KW-0067">ATP-binding</keyword>
<organism evidence="6">
    <name type="scientific">Candidatus Methanophaga sp. ANME-1 ERB7</name>
    <dbReference type="NCBI Taxonomy" id="2759913"/>
    <lineage>
        <taxon>Archaea</taxon>
        <taxon>Methanobacteriati</taxon>
        <taxon>Methanobacteriota</taxon>
        <taxon>Stenosarchaea group</taxon>
        <taxon>Methanomicrobia</taxon>
        <taxon>Candidatus Methanophagales</taxon>
        <taxon>Candidatus Methanophagaceae</taxon>
        <taxon>Candidatus Methanophaga</taxon>
    </lineage>
</organism>
<dbReference type="CDD" id="cd00009">
    <property type="entry name" value="AAA"/>
    <property type="match status" value="1"/>
</dbReference>
<feature type="domain" description="CbbQ/NirQ/NorQ C-terminal" evidence="5">
    <location>
        <begin position="189"/>
        <end position="271"/>
    </location>
</feature>
<dbReference type="Pfam" id="PF08406">
    <property type="entry name" value="CbbQ_C"/>
    <property type="match status" value="1"/>
</dbReference>
<dbReference type="SUPFAM" id="SSF52540">
    <property type="entry name" value="P-loop containing nucleoside triphosphate hydrolases"/>
    <property type="match status" value="1"/>
</dbReference>
<dbReference type="Pfam" id="PF07728">
    <property type="entry name" value="AAA_5"/>
    <property type="match status" value="1"/>
</dbReference>
<evidence type="ECO:0008006" key="7">
    <source>
        <dbReference type="Google" id="ProtNLM"/>
    </source>
</evidence>
<dbReference type="InterPro" id="IPR050764">
    <property type="entry name" value="CbbQ/NirQ/NorQ/GpvN"/>
</dbReference>
<proteinExistence type="inferred from homology"/>
<comment type="similarity">
    <text evidence="1">Belongs to the CbbQ/NirQ/NorQ/GpvN family.</text>
</comment>
<dbReference type="AlphaFoldDB" id="A0A7G9ZAW1"/>
<evidence type="ECO:0000313" key="6">
    <source>
        <dbReference type="EMBL" id="QNO57395.1"/>
    </source>
</evidence>
<evidence type="ECO:0000259" key="4">
    <source>
        <dbReference type="Pfam" id="PF07728"/>
    </source>
</evidence>
<evidence type="ECO:0000256" key="2">
    <source>
        <dbReference type="ARBA" id="ARBA00022741"/>
    </source>
</evidence>